<comment type="catalytic activity">
    <reaction evidence="6">
        <text>cytidine(1402) in 16S rRNA + S-adenosyl-L-methionine = 2'-O-methylcytidine(1402) in 16S rRNA + S-adenosyl-L-homocysteine + H(+)</text>
        <dbReference type="Rhea" id="RHEA:42924"/>
        <dbReference type="Rhea" id="RHEA-COMP:10285"/>
        <dbReference type="Rhea" id="RHEA-COMP:10286"/>
        <dbReference type="ChEBI" id="CHEBI:15378"/>
        <dbReference type="ChEBI" id="CHEBI:57856"/>
        <dbReference type="ChEBI" id="CHEBI:59789"/>
        <dbReference type="ChEBI" id="CHEBI:74495"/>
        <dbReference type="ChEBI" id="CHEBI:82748"/>
        <dbReference type="EC" id="2.1.1.198"/>
    </reaction>
</comment>
<evidence type="ECO:0000259" key="7">
    <source>
        <dbReference type="Pfam" id="PF00590"/>
    </source>
</evidence>
<comment type="caution">
    <text evidence="8">The sequence shown here is derived from an EMBL/GenBank/DDBJ whole genome shotgun (WGS) entry which is preliminary data.</text>
</comment>
<dbReference type="Gene3D" id="3.30.950.10">
    <property type="entry name" value="Methyltransferase, Cobalt-precorrin-4 Transmethylase, Domain 2"/>
    <property type="match status" value="1"/>
</dbReference>
<gene>
    <name evidence="6 8" type="primary">rsmI</name>
    <name evidence="8" type="ORF">FNV44_05000</name>
</gene>
<sequence>MNIQISYDVLKPTLYIVSTPIGSLKDITLRAIEVLKSVDIILCEDTRVTSKLLDAYDIHVPLKSYQKFNERSMVLQVIEYLDNKMSVALVSDAGTPLISDPGFILVDELIGKNYNVVSIPGASALLSALVTSGILTQPFTFIGFLPRKLGEINKVLKDYVSRKESLIIYESPNRVQKTLSYMLDILGNRRVSVARELTKKFETYYRGYIKDILETTLDTRGEYVIVVEGSTTSDVKIEDPVELVLSYMKQGYDEKEAIKQASKDLGVHKSEVYKIFKIDKSS</sequence>
<dbReference type="OMA" id="PVVFYES"/>
<dbReference type="AlphaFoldDB" id="A0A553IJL5"/>
<proteinExistence type="inferred from homology"/>
<keyword evidence="5 6" id="KW-0949">S-adenosyl-L-methionine</keyword>
<dbReference type="PROSITE" id="PS01296">
    <property type="entry name" value="RSMI"/>
    <property type="match status" value="1"/>
</dbReference>
<evidence type="ECO:0000256" key="6">
    <source>
        <dbReference type="HAMAP-Rule" id="MF_01877"/>
    </source>
</evidence>
<evidence type="ECO:0000256" key="4">
    <source>
        <dbReference type="ARBA" id="ARBA00022679"/>
    </source>
</evidence>
<dbReference type="InterPro" id="IPR018063">
    <property type="entry name" value="SAM_MeTrfase_RsmI_CS"/>
</dbReference>
<keyword evidence="1 6" id="KW-0963">Cytoplasm</keyword>
<dbReference type="InterPro" id="IPR035996">
    <property type="entry name" value="4pyrrol_Methylase_sf"/>
</dbReference>
<reference evidence="8 9" key="1">
    <citation type="submission" date="2019-07" db="EMBL/GenBank/DDBJ databases">
        <title>Genome sequence of Acholeplasma laidlawii strain with increased resistance to erythromycin.</title>
        <authorList>
            <person name="Medvedeva E.S."/>
            <person name="Baranova N.B."/>
            <person name="Siniagina M.N."/>
            <person name="Mouzykantov A."/>
            <person name="Chernova O.A."/>
            <person name="Chernov V.M."/>
        </authorList>
    </citation>
    <scope>NUCLEOTIDE SEQUENCE [LARGE SCALE GENOMIC DNA]</scope>
    <source>
        <strain evidence="8 9">PG8REry</strain>
    </source>
</reference>
<dbReference type="CDD" id="cd11648">
    <property type="entry name" value="RsmI"/>
    <property type="match status" value="1"/>
</dbReference>
<evidence type="ECO:0000256" key="1">
    <source>
        <dbReference type="ARBA" id="ARBA00022490"/>
    </source>
</evidence>
<dbReference type="FunFam" id="3.30.950.10:FF:000002">
    <property type="entry name" value="Ribosomal RNA small subunit methyltransferase I"/>
    <property type="match status" value="1"/>
</dbReference>
<dbReference type="RefSeq" id="WP_012242087.1">
    <property type="nucleotide sequence ID" value="NZ_JACAOE010000001.1"/>
</dbReference>
<organism evidence="8 9">
    <name type="scientific">Acholeplasma laidlawii</name>
    <dbReference type="NCBI Taxonomy" id="2148"/>
    <lineage>
        <taxon>Bacteria</taxon>
        <taxon>Bacillati</taxon>
        <taxon>Mycoplasmatota</taxon>
        <taxon>Mollicutes</taxon>
        <taxon>Acholeplasmatales</taxon>
        <taxon>Acholeplasmataceae</taxon>
        <taxon>Acholeplasma</taxon>
    </lineage>
</organism>
<name>A0A553IJL5_ACHLA</name>
<dbReference type="PANTHER" id="PTHR46111:SF1">
    <property type="entry name" value="RIBOSOMAL RNA SMALL SUBUNIT METHYLTRANSFERASE I"/>
    <property type="match status" value="1"/>
</dbReference>
<protein>
    <recommendedName>
        <fullName evidence="6">Ribosomal RNA small subunit methyltransferase I</fullName>
        <ecNumber evidence="6">2.1.1.198</ecNumber>
    </recommendedName>
    <alternativeName>
        <fullName evidence="6">16S rRNA 2'-O-ribose C1402 methyltransferase</fullName>
    </alternativeName>
    <alternativeName>
        <fullName evidence="6">rRNA (cytidine-2'-O-)-methyltransferase RsmI</fullName>
    </alternativeName>
</protein>
<dbReference type="Proteomes" id="UP000315938">
    <property type="component" value="Unassembled WGS sequence"/>
</dbReference>
<feature type="domain" description="Tetrapyrrole methylase" evidence="7">
    <location>
        <begin position="13"/>
        <end position="212"/>
    </location>
</feature>
<dbReference type="EC" id="2.1.1.198" evidence="6"/>
<dbReference type="InterPro" id="IPR014777">
    <property type="entry name" value="4pyrrole_Mease_sub1"/>
</dbReference>
<comment type="subcellular location">
    <subcellularLocation>
        <location evidence="6">Cytoplasm</location>
    </subcellularLocation>
</comment>
<dbReference type="Gene3D" id="3.40.1010.10">
    <property type="entry name" value="Cobalt-precorrin-4 Transmethylase, Domain 1"/>
    <property type="match status" value="1"/>
</dbReference>
<dbReference type="PANTHER" id="PTHR46111">
    <property type="entry name" value="RIBOSOMAL RNA SMALL SUBUNIT METHYLTRANSFERASE I"/>
    <property type="match status" value="1"/>
</dbReference>
<dbReference type="EMBL" id="VKID01000001">
    <property type="protein sequence ID" value="TRY00414.1"/>
    <property type="molecule type" value="Genomic_DNA"/>
</dbReference>
<dbReference type="GeneID" id="41338329"/>
<dbReference type="InterPro" id="IPR000878">
    <property type="entry name" value="4pyrrol_Mease"/>
</dbReference>
<dbReference type="PIRSF" id="PIRSF005917">
    <property type="entry name" value="MTase_YraL"/>
    <property type="match status" value="1"/>
</dbReference>
<dbReference type="NCBIfam" id="TIGR00096">
    <property type="entry name" value="16S rRNA (cytidine(1402)-2'-O)-methyltransferase"/>
    <property type="match status" value="1"/>
</dbReference>
<accession>A0A553IJL5</accession>
<keyword evidence="2 6" id="KW-0698">rRNA processing</keyword>
<dbReference type="InterPro" id="IPR008189">
    <property type="entry name" value="rRNA_ssu_MeTfrase_I"/>
</dbReference>
<evidence type="ECO:0000256" key="3">
    <source>
        <dbReference type="ARBA" id="ARBA00022603"/>
    </source>
</evidence>
<dbReference type="GO" id="GO:0005737">
    <property type="term" value="C:cytoplasm"/>
    <property type="evidence" value="ECO:0007669"/>
    <property type="project" value="UniProtKB-SubCell"/>
</dbReference>
<dbReference type="HAMAP" id="MF_01877">
    <property type="entry name" value="16SrRNA_methyltr_I"/>
    <property type="match status" value="1"/>
</dbReference>
<dbReference type="Pfam" id="PF00590">
    <property type="entry name" value="TP_methylase"/>
    <property type="match status" value="1"/>
</dbReference>
<evidence type="ECO:0000256" key="2">
    <source>
        <dbReference type="ARBA" id="ARBA00022552"/>
    </source>
</evidence>
<keyword evidence="3 6" id="KW-0489">Methyltransferase</keyword>
<dbReference type="SUPFAM" id="SSF53790">
    <property type="entry name" value="Tetrapyrrole methylase"/>
    <property type="match status" value="1"/>
</dbReference>
<dbReference type="InterPro" id="IPR014776">
    <property type="entry name" value="4pyrrole_Mease_sub2"/>
</dbReference>
<comment type="function">
    <text evidence="6">Catalyzes the 2'-O-methylation of the ribose of cytidine 1402 (C1402) in 16S rRNA.</text>
</comment>
<dbReference type="GO" id="GO:0070677">
    <property type="term" value="F:rRNA (cytosine-2'-O-)-methyltransferase activity"/>
    <property type="evidence" value="ECO:0007669"/>
    <property type="project" value="UniProtKB-UniRule"/>
</dbReference>
<evidence type="ECO:0000256" key="5">
    <source>
        <dbReference type="ARBA" id="ARBA00022691"/>
    </source>
</evidence>
<comment type="similarity">
    <text evidence="6">Belongs to the methyltransferase superfamily. RsmI family.</text>
</comment>
<dbReference type="FunFam" id="3.40.1010.10:FF:000007">
    <property type="entry name" value="Ribosomal RNA small subunit methyltransferase I"/>
    <property type="match status" value="1"/>
</dbReference>
<evidence type="ECO:0000313" key="8">
    <source>
        <dbReference type="EMBL" id="TRY00414.1"/>
    </source>
</evidence>
<evidence type="ECO:0000313" key="9">
    <source>
        <dbReference type="Proteomes" id="UP000315938"/>
    </source>
</evidence>
<keyword evidence="4 6" id="KW-0808">Transferase</keyword>